<reference evidence="1 2" key="1">
    <citation type="submission" date="2020-08" db="EMBL/GenBank/DDBJ databases">
        <title>Genomic Encyclopedia of Type Strains, Phase IV (KMG-IV): sequencing the most valuable type-strain genomes for metagenomic binning, comparative biology and taxonomic classification.</title>
        <authorList>
            <person name="Goeker M."/>
        </authorList>
    </citation>
    <scope>NUCLEOTIDE SEQUENCE [LARGE SCALE GENOMIC DNA]</scope>
    <source>
        <strain evidence="1 2">DSM 44197</strain>
    </source>
</reference>
<evidence type="ECO:0000313" key="1">
    <source>
        <dbReference type="EMBL" id="MBA8953752.1"/>
    </source>
</evidence>
<sequence>MRPWPQQPPPRHTVPRRNLVFLLSLPVLLVAAAVAVVAGHLATSGPDLGGGGEQGKVRKVVTDFAAAVDRNDNAAVLSMLCPQEAEGVADDLDSPGDRGDPRAELVPITVEDVRITGDVAEARVTRPRQRPATLFLRREGGVWKLCDPERYGR</sequence>
<dbReference type="AlphaFoldDB" id="A0A7W3LT39"/>
<dbReference type="RefSeq" id="WP_182845908.1">
    <property type="nucleotide sequence ID" value="NZ_BAAALP010000107.1"/>
</dbReference>
<comment type="caution">
    <text evidence="1">The sequence shown here is derived from an EMBL/GenBank/DDBJ whole genome shotgun (WGS) entry which is preliminary data.</text>
</comment>
<protein>
    <submittedName>
        <fullName evidence="1">Uncharacterized protein</fullName>
    </submittedName>
</protein>
<dbReference type="EMBL" id="JACJIA010000007">
    <property type="protein sequence ID" value="MBA8953752.1"/>
    <property type="molecule type" value="Genomic_DNA"/>
</dbReference>
<proteinExistence type="predicted"/>
<accession>A0A7W3LT39</accession>
<keyword evidence="2" id="KW-1185">Reference proteome</keyword>
<dbReference type="Proteomes" id="UP000572680">
    <property type="component" value="Unassembled WGS sequence"/>
</dbReference>
<evidence type="ECO:0000313" key="2">
    <source>
        <dbReference type="Proteomes" id="UP000572680"/>
    </source>
</evidence>
<gene>
    <name evidence="1" type="ORF">HNR61_005405</name>
</gene>
<name>A0A7W3LT39_ACTNM</name>
<organism evidence="1 2">
    <name type="scientific">Actinomadura namibiensis</name>
    <dbReference type="NCBI Taxonomy" id="182080"/>
    <lineage>
        <taxon>Bacteria</taxon>
        <taxon>Bacillati</taxon>
        <taxon>Actinomycetota</taxon>
        <taxon>Actinomycetes</taxon>
        <taxon>Streptosporangiales</taxon>
        <taxon>Thermomonosporaceae</taxon>
        <taxon>Actinomadura</taxon>
    </lineage>
</organism>